<evidence type="ECO:0000256" key="5">
    <source>
        <dbReference type="ARBA" id="ARBA00023136"/>
    </source>
</evidence>
<feature type="non-terminal residue" evidence="7">
    <location>
        <position position="83"/>
    </location>
</feature>
<keyword evidence="3" id="KW-0812">Transmembrane</keyword>
<dbReference type="InterPro" id="IPR003439">
    <property type="entry name" value="ABC_transporter-like_ATP-bd"/>
</dbReference>
<reference evidence="7" key="1">
    <citation type="submission" date="2022-03" db="EMBL/GenBank/DDBJ databases">
        <authorList>
            <person name="Lindestad O."/>
        </authorList>
    </citation>
    <scope>NUCLEOTIDE SEQUENCE</scope>
</reference>
<evidence type="ECO:0000313" key="7">
    <source>
        <dbReference type="EMBL" id="CAH2208964.1"/>
    </source>
</evidence>
<keyword evidence="8" id="KW-1185">Reference proteome</keyword>
<dbReference type="PANTHER" id="PTHR11384">
    <property type="entry name" value="ATP-BINDING CASSETTE, SUB-FAMILY D MEMBER"/>
    <property type="match status" value="1"/>
</dbReference>
<dbReference type="GO" id="GO:0042626">
    <property type="term" value="F:ATPase-coupled transmembrane transporter activity"/>
    <property type="evidence" value="ECO:0007669"/>
    <property type="project" value="TreeGrafter"/>
</dbReference>
<comment type="caution">
    <text evidence="7">The sequence shown here is derived from an EMBL/GenBank/DDBJ whole genome shotgun (WGS) entry which is preliminary data.</text>
</comment>
<protein>
    <submittedName>
        <fullName evidence="7">Jg26909 protein</fullName>
    </submittedName>
</protein>
<dbReference type="Proteomes" id="UP000838756">
    <property type="component" value="Unassembled WGS sequence"/>
</dbReference>
<dbReference type="Pfam" id="PF00005">
    <property type="entry name" value="ABC_tran"/>
    <property type="match status" value="1"/>
</dbReference>
<feature type="non-terminal residue" evidence="7">
    <location>
        <position position="1"/>
    </location>
</feature>
<dbReference type="GO" id="GO:0005324">
    <property type="term" value="F:long-chain fatty acid transmembrane transporter activity"/>
    <property type="evidence" value="ECO:0007669"/>
    <property type="project" value="TreeGrafter"/>
</dbReference>
<evidence type="ECO:0000259" key="6">
    <source>
        <dbReference type="Pfam" id="PF00005"/>
    </source>
</evidence>
<dbReference type="GO" id="GO:0016887">
    <property type="term" value="F:ATP hydrolysis activity"/>
    <property type="evidence" value="ECO:0007669"/>
    <property type="project" value="InterPro"/>
</dbReference>
<dbReference type="GO" id="GO:0006635">
    <property type="term" value="P:fatty acid beta-oxidation"/>
    <property type="evidence" value="ECO:0007669"/>
    <property type="project" value="TreeGrafter"/>
</dbReference>
<dbReference type="GO" id="GO:0042760">
    <property type="term" value="P:very long-chain fatty acid catabolic process"/>
    <property type="evidence" value="ECO:0007669"/>
    <property type="project" value="TreeGrafter"/>
</dbReference>
<dbReference type="InterPro" id="IPR050835">
    <property type="entry name" value="ABC_transporter_sub-D"/>
</dbReference>
<proteinExistence type="inferred from homology"/>
<dbReference type="OrthoDB" id="422637at2759"/>
<organism evidence="7 8">
    <name type="scientific">Pararge aegeria aegeria</name>
    <dbReference type="NCBI Taxonomy" id="348720"/>
    <lineage>
        <taxon>Eukaryota</taxon>
        <taxon>Metazoa</taxon>
        <taxon>Ecdysozoa</taxon>
        <taxon>Arthropoda</taxon>
        <taxon>Hexapoda</taxon>
        <taxon>Insecta</taxon>
        <taxon>Pterygota</taxon>
        <taxon>Neoptera</taxon>
        <taxon>Endopterygota</taxon>
        <taxon>Lepidoptera</taxon>
        <taxon>Glossata</taxon>
        <taxon>Ditrysia</taxon>
        <taxon>Papilionoidea</taxon>
        <taxon>Nymphalidae</taxon>
        <taxon>Satyrinae</taxon>
        <taxon>Satyrini</taxon>
        <taxon>Parargina</taxon>
        <taxon>Pararge</taxon>
    </lineage>
</organism>
<dbReference type="PANTHER" id="PTHR11384:SF67">
    <property type="entry name" value="ATP-BINDING CASSETTE SUB-FAMILY D MEMBER 1"/>
    <property type="match status" value="1"/>
</dbReference>
<feature type="domain" description="ABC transporter" evidence="6">
    <location>
        <begin position="28"/>
        <end position="67"/>
    </location>
</feature>
<evidence type="ECO:0000256" key="1">
    <source>
        <dbReference type="ARBA" id="ARBA00008575"/>
    </source>
</evidence>
<name>A0A8S4QFP1_9NEOP</name>
<keyword evidence="4" id="KW-1133">Transmembrane helix</keyword>
<dbReference type="Gene3D" id="3.40.50.300">
    <property type="entry name" value="P-loop containing nucleotide triphosphate hydrolases"/>
    <property type="match status" value="1"/>
</dbReference>
<dbReference type="GO" id="GO:0007031">
    <property type="term" value="P:peroxisome organization"/>
    <property type="evidence" value="ECO:0007669"/>
    <property type="project" value="TreeGrafter"/>
</dbReference>
<accession>A0A8S4QFP1</accession>
<gene>
    <name evidence="7" type="primary">jg26909</name>
    <name evidence="7" type="ORF">PAEG_LOCUS1417</name>
</gene>
<keyword evidence="5" id="KW-0472">Membrane</keyword>
<sequence>KISYTTDLSIRLKNVPIVTPACDVVASGVSIELKPGTHLLIVGPNGCGKSSLFRIISGLWPVFGGELSVPKPCECAHCAAEPG</sequence>
<evidence type="ECO:0000256" key="2">
    <source>
        <dbReference type="ARBA" id="ARBA00022448"/>
    </source>
</evidence>
<dbReference type="EMBL" id="CAKXAJ010004960">
    <property type="protein sequence ID" value="CAH2208964.1"/>
    <property type="molecule type" value="Genomic_DNA"/>
</dbReference>
<evidence type="ECO:0000313" key="8">
    <source>
        <dbReference type="Proteomes" id="UP000838756"/>
    </source>
</evidence>
<dbReference type="GO" id="GO:0015910">
    <property type="term" value="P:long-chain fatty acid import into peroxisome"/>
    <property type="evidence" value="ECO:0007669"/>
    <property type="project" value="TreeGrafter"/>
</dbReference>
<dbReference type="AlphaFoldDB" id="A0A8S4QFP1"/>
<dbReference type="GO" id="GO:0005524">
    <property type="term" value="F:ATP binding"/>
    <property type="evidence" value="ECO:0007669"/>
    <property type="project" value="InterPro"/>
</dbReference>
<dbReference type="SUPFAM" id="SSF52540">
    <property type="entry name" value="P-loop containing nucleoside triphosphate hydrolases"/>
    <property type="match status" value="1"/>
</dbReference>
<comment type="similarity">
    <text evidence="1">Belongs to the ABC transporter superfamily. ABCD family. Peroxisomal fatty acyl CoA transporter (TC 3.A.1.203) subfamily.</text>
</comment>
<evidence type="ECO:0000256" key="3">
    <source>
        <dbReference type="ARBA" id="ARBA00022692"/>
    </source>
</evidence>
<keyword evidence="2" id="KW-0813">Transport</keyword>
<dbReference type="InterPro" id="IPR027417">
    <property type="entry name" value="P-loop_NTPase"/>
</dbReference>
<dbReference type="GO" id="GO:0005778">
    <property type="term" value="C:peroxisomal membrane"/>
    <property type="evidence" value="ECO:0007669"/>
    <property type="project" value="TreeGrafter"/>
</dbReference>
<evidence type="ECO:0000256" key="4">
    <source>
        <dbReference type="ARBA" id="ARBA00022989"/>
    </source>
</evidence>